<organism evidence="1 2">
    <name type="scientific">Bifidobacterium bombi DSM 19703</name>
    <dbReference type="NCBI Taxonomy" id="1341695"/>
    <lineage>
        <taxon>Bacteria</taxon>
        <taxon>Bacillati</taxon>
        <taxon>Actinomycetota</taxon>
        <taxon>Actinomycetes</taxon>
        <taxon>Bifidobacteriales</taxon>
        <taxon>Bifidobacteriaceae</taxon>
        <taxon>Bifidobacterium</taxon>
    </lineage>
</organism>
<protein>
    <submittedName>
        <fullName evidence="1">Uncharacterized protein</fullName>
    </submittedName>
</protein>
<dbReference type="RefSeq" id="WP_152570174.1">
    <property type="nucleotide sequence ID" value="NZ_ATLK01000001.1"/>
</dbReference>
<dbReference type="Proteomes" id="UP000028730">
    <property type="component" value="Unassembled WGS sequence"/>
</dbReference>
<evidence type="ECO:0000313" key="2">
    <source>
        <dbReference type="Proteomes" id="UP000028730"/>
    </source>
</evidence>
<dbReference type="STRING" id="1341695.BBOMB_1064"/>
<dbReference type="EMBL" id="ATLK01000001">
    <property type="protein sequence ID" value="KFF31677.1"/>
    <property type="molecule type" value="Genomic_DNA"/>
</dbReference>
<gene>
    <name evidence="1" type="ORF">BBOMB_1064</name>
</gene>
<sequence length="93" mass="10414">MSSTSITEELILREKLKAAKTERYAHTDYWTIPQAALVLNQPEKLIRKAVRSHDIPVVYPDGTHTPKMLAAAARGWAKDNLPAEPGIPYGFQE</sequence>
<comment type="caution">
    <text evidence="1">The sequence shown here is derived from an EMBL/GenBank/DDBJ whole genome shotgun (WGS) entry which is preliminary data.</text>
</comment>
<name>A0A080N3F5_9BIFI</name>
<dbReference type="AlphaFoldDB" id="A0A080N3F5"/>
<accession>A0A080N3F5</accession>
<keyword evidence="2" id="KW-1185">Reference proteome</keyword>
<proteinExistence type="predicted"/>
<evidence type="ECO:0000313" key="1">
    <source>
        <dbReference type="EMBL" id="KFF31677.1"/>
    </source>
</evidence>
<reference evidence="1 2" key="1">
    <citation type="journal article" date="2014" name="Appl. Environ. Microbiol.">
        <title>Genomic encyclopedia of type strains of the genus Bifidobacterium.</title>
        <authorList>
            <person name="Milani C."/>
            <person name="Lugli G.A."/>
            <person name="Duranti S."/>
            <person name="Turroni F."/>
            <person name="Bottacini F."/>
            <person name="Mangifesta M."/>
            <person name="Sanchez B."/>
            <person name="Viappiani A."/>
            <person name="Mancabelli L."/>
            <person name="Taminiau B."/>
            <person name="Delcenserie V."/>
            <person name="Barrangou R."/>
            <person name="Margolles A."/>
            <person name="van Sinderen D."/>
            <person name="Ventura M."/>
        </authorList>
    </citation>
    <scope>NUCLEOTIDE SEQUENCE [LARGE SCALE GENOMIC DNA]</scope>
    <source>
        <strain evidence="1 2">DSM 19703</strain>
    </source>
</reference>